<dbReference type="AlphaFoldDB" id="A0A9P0NFG3"/>
<protein>
    <submittedName>
        <fullName evidence="2">Uncharacterized protein</fullName>
    </submittedName>
</protein>
<evidence type="ECO:0000256" key="1">
    <source>
        <dbReference type="SAM" id="MobiDB-lite"/>
    </source>
</evidence>
<feature type="compositionally biased region" description="Polar residues" evidence="1">
    <location>
        <begin position="513"/>
        <end position="526"/>
    </location>
</feature>
<sequence>MMITIRGPNSLSGKTLNLNSPEARALNIFNNKSPIARKSNGSLRSNCKETVTSPGFSFRIAQKAREMRSTTPNTDVSNLSTSYTLENSINGSNIINGSNTSRDIYDKKRKLMETLDNFGVRKRTRQEVIYKSGVDAFVNRRRRTISESNAPDRVMVMNGHNHRFNQPIPTVTNSSSVNVENKKTKRQGDFGINICHPQKKPRTRNNEILSSYSSSKFLLTPGQKRPYPSDHEEESPERKHCKSCTCCGSTVLLQNDQNTSNKSDKTTETDLSDDLVTVAASRIFNRSGKTQIIKKICMKSILDEVFEDTDPIPYTSIEKLEEKKKKAQKKVISIEHNDKSNVKNGNQSIDSAACEPLPKISTFNETPPAVTNVVSIVSSTSSSATLITTSTVQSSMSQTIGLQSSENTPKISEINKNNTSLKFSFGSPIASTVTSVEENHKQTNNAVDEKVIDNKTPESINNTFAIKTQNSSIKNLNKQNKFILSPETNKNLQNEGQNSFNNDKDKPSFQFTIAASKPSESVTTPDKSIDNSKKEATPSFTFGAPKADKKQSTPVMQFGAPKDNEKQPSPVLQSGILKSDEKQTTPMMQFGAPKVDKQSTPIMQFGAPKVDDKQSTPIMQFGAPKVDNKQSTPIMQFGAPKVDDKQSTPIMQFGASKVDDKQSTPIMQFGVPKVDNKQSTPIMQFGAPKVDDKQTTPLVQFGVSKVDDKSSTPVLQFGASNTDVHQTTPKLQFEVTKGSENQTSTPLFSFGNNQKSTENSKSTDSVKFQFGPPKADSVPLTESTSVVFGSNPQNKNLFNFGNTNNITSPTGNPPKYDGTAEKTTPKLQFGALPTSAFVVSTTDQSKPQFSTSVTQSTINQGPKLVFGSQTADNNPTASGMGFASNTANPIFQFNNSGSKLGDKPSETPSSSFPFTSNTTAPAFGASDKPAFQFNAQKTEETKTQFPTSTFGSQSTSAPFKFGGNEKPASFGTTFPSSNQPLQFTNNTEKTTEPFKFGSTVQTSNAFQFSANKADNGPVKFGQASNTFATSGFSGFGNSAPQQTTTFGTVQPSQPSPFGNITSPNAAPTFGSVASSLPNTFGTNQSFQFGSASNAPSSSSTFAFGSNSQPTKPDGAFSFNAASTTTSPFQFGQAPSTPQFGGTQPNQGSFGFGSPPMSTTGMSGSSQPLFSMGTAPAGERRKAKAVRRRQ</sequence>
<feature type="compositionally biased region" description="Polar residues" evidence="1">
    <location>
        <begin position="1119"/>
        <end position="1148"/>
    </location>
</feature>
<feature type="region of interest" description="Disordered" evidence="1">
    <location>
        <begin position="1097"/>
        <end position="1189"/>
    </location>
</feature>
<accession>A0A9P0NFG3</accession>
<name>A0A9P0NFG3_APHGO</name>
<feature type="compositionally biased region" description="Polar residues" evidence="1">
    <location>
        <begin position="738"/>
        <end position="766"/>
    </location>
</feature>
<evidence type="ECO:0000313" key="2">
    <source>
        <dbReference type="EMBL" id="CAH1715095.1"/>
    </source>
</evidence>
<reference evidence="2" key="1">
    <citation type="submission" date="2022-02" db="EMBL/GenBank/DDBJ databases">
        <authorList>
            <person name="King R."/>
        </authorList>
    </citation>
    <scope>NUCLEOTIDE SEQUENCE</scope>
</reference>
<reference evidence="2" key="2">
    <citation type="submission" date="2022-10" db="EMBL/GenBank/DDBJ databases">
        <authorList>
            <consortium name="ENA_rothamsted_submissions"/>
            <consortium name="culmorum"/>
            <person name="King R."/>
        </authorList>
    </citation>
    <scope>NUCLEOTIDE SEQUENCE</scope>
</reference>
<feature type="compositionally biased region" description="Low complexity" evidence="1">
    <location>
        <begin position="1097"/>
        <end position="1107"/>
    </location>
</feature>
<proteinExistence type="predicted"/>
<evidence type="ECO:0000313" key="3">
    <source>
        <dbReference type="Proteomes" id="UP001154329"/>
    </source>
</evidence>
<feature type="region of interest" description="Disordered" evidence="1">
    <location>
        <begin position="513"/>
        <end position="571"/>
    </location>
</feature>
<feature type="compositionally biased region" description="Polar residues" evidence="1">
    <location>
        <begin position="1155"/>
        <end position="1168"/>
    </location>
</feature>
<organism evidence="2 3">
    <name type="scientific">Aphis gossypii</name>
    <name type="common">Cotton aphid</name>
    <dbReference type="NCBI Taxonomy" id="80765"/>
    <lineage>
        <taxon>Eukaryota</taxon>
        <taxon>Metazoa</taxon>
        <taxon>Ecdysozoa</taxon>
        <taxon>Arthropoda</taxon>
        <taxon>Hexapoda</taxon>
        <taxon>Insecta</taxon>
        <taxon>Pterygota</taxon>
        <taxon>Neoptera</taxon>
        <taxon>Paraneoptera</taxon>
        <taxon>Hemiptera</taxon>
        <taxon>Sternorrhyncha</taxon>
        <taxon>Aphidomorpha</taxon>
        <taxon>Aphidoidea</taxon>
        <taxon>Aphididae</taxon>
        <taxon>Aphidini</taxon>
        <taxon>Aphis</taxon>
        <taxon>Aphis</taxon>
    </lineage>
</organism>
<feature type="region of interest" description="Disordered" evidence="1">
    <location>
        <begin position="798"/>
        <end position="820"/>
    </location>
</feature>
<dbReference type="EMBL" id="OU899034">
    <property type="protein sequence ID" value="CAH1715095.1"/>
    <property type="molecule type" value="Genomic_DNA"/>
</dbReference>
<keyword evidence="3" id="KW-1185">Reference proteome</keyword>
<feature type="compositionally biased region" description="Basic residues" evidence="1">
    <location>
        <begin position="1180"/>
        <end position="1189"/>
    </location>
</feature>
<feature type="region of interest" description="Disordered" evidence="1">
    <location>
        <begin position="219"/>
        <end position="241"/>
    </location>
</feature>
<feature type="region of interest" description="Disordered" evidence="1">
    <location>
        <begin position="736"/>
        <end position="774"/>
    </location>
</feature>
<feature type="compositionally biased region" description="Basic and acidic residues" evidence="1">
    <location>
        <begin position="527"/>
        <end position="536"/>
    </location>
</feature>
<feature type="region of interest" description="Disordered" evidence="1">
    <location>
        <begin position="1033"/>
        <end position="1064"/>
    </location>
</feature>
<gene>
    <name evidence="2" type="ORF">APHIGO_LOCUS3042</name>
</gene>
<dbReference type="Proteomes" id="UP001154329">
    <property type="component" value="Chromosome 1"/>
</dbReference>
<feature type="region of interest" description="Disordered" evidence="1">
    <location>
        <begin position="893"/>
        <end position="912"/>
    </location>
</feature>